<dbReference type="Proteomes" id="UP001165060">
    <property type="component" value="Unassembled WGS sequence"/>
</dbReference>
<dbReference type="PANTHER" id="PTHR41749:SF1">
    <property type="entry name" value="UBIQUITIN-LIKE DOMAIN-CONTAINING PROTEIN"/>
    <property type="match status" value="1"/>
</dbReference>
<comment type="caution">
    <text evidence="2">The sequence shown here is derived from an EMBL/GenBank/DDBJ whole genome shotgun (WGS) entry which is preliminary data.</text>
</comment>
<evidence type="ECO:0000313" key="3">
    <source>
        <dbReference type="Proteomes" id="UP001165060"/>
    </source>
</evidence>
<dbReference type="SUPFAM" id="SSF54236">
    <property type="entry name" value="Ubiquitin-like"/>
    <property type="match status" value="1"/>
</dbReference>
<evidence type="ECO:0008006" key="4">
    <source>
        <dbReference type="Google" id="ProtNLM"/>
    </source>
</evidence>
<organism evidence="2 3">
    <name type="scientific">Tetraparma gracilis</name>
    <dbReference type="NCBI Taxonomy" id="2962635"/>
    <lineage>
        <taxon>Eukaryota</taxon>
        <taxon>Sar</taxon>
        <taxon>Stramenopiles</taxon>
        <taxon>Ochrophyta</taxon>
        <taxon>Bolidophyceae</taxon>
        <taxon>Parmales</taxon>
        <taxon>Triparmaceae</taxon>
        <taxon>Tetraparma</taxon>
    </lineage>
</organism>
<accession>A0ABQ6N3A3</accession>
<sequence length="158" mass="17237">MSESKQSSPPSSPDHKDSTTGGPSDDLFLAIPTPTMPLSSPTKALPKMGGLDIGMARRMKEEKDDSEEASLVRANERPVLVIFDLPDGSQIEEEFQMGQTVEYLKAFLSLEAGVAMDGCKIFRAGEMMMDPLSLMDFEGVGEELEVTVEGSMEEESRK</sequence>
<gene>
    <name evidence="2" type="ORF">TeGR_g4412</name>
</gene>
<proteinExistence type="predicted"/>
<evidence type="ECO:0000256" key="1">
    <source>
        <dbReference type="SAM" id="MobiDB-lite"/>
    </source>
</evidence>
<keyword evidence="3" id="KW-1185">Reference proteome</keyword>
<name>A0ABQ6N3A3_9STRA</name>
<dbReference type="InterPro" id="IPR029071">
    <property type="entry name" value="Ubiquitin-like_domsf"/>
</dbReference>
<dbReference type="EMBL" id="BRYB01000842">
    <property type="protein sequence ID" value="GMI38761.1"/>
    <property type="molecule type" value="Genomic_DNA"/>
</dbReference>
<evidence type="ECO:0000313" key="2">
    <source>
        <dbReference type="EMBL" id="GMI38761.1"/>
    </source>
</evidence>
<reference evidence="2 3" key="1">
    <citation type="journal article" date="2023" name="Commun. Biol.">
        <title>Genome analysis of Parmales, the sister group of diatoms, reveals the evolutionary specialization of diatoms from phago-mixotrophs to photoautotrophs.</title>
        <authorList>
            <person name="Ban H."/>
            <person name="Sato S."/>
            <person name="Yoshikawa S."/>
            <person name="Yamada K."/>
            <person name="Nakamura Y."/>
            <person name="Ichinomiya M."/>
            <person name="Sato N."/>
            <person name="Blanc-Mathieu R."/>
            <person name="Endo H."/>
            <person name="Kuwata A."/>
            <person name="Ogata H."/>
        </authorList>
    </citation>
    <scope>NUCLEOTIDE SEQUENCE [LARGE SCALE GENOMIC DNA]</scope>
</reference>
<protein>
    <recommendedName>
        <fullName evidence="4">Ubiquitin-like domain-containing protein</fullName>
    </recommendedName>
</protein>
<dbReference type="PANTHER" id="PTHR41749">
    <property type="entry name" value="UBIQUITIN-LIKE DOMAIN-CONTAINING PROTEIN"/>
    <property type="match status" value="1"/>
</dbReference>
<feature type="region of interest" description="Disordered" evidence="1">
    <location>
        <begin position="1"/>
        <end position="49"/>
    </location>
</feature>